<evidence type="ECO:0000256" key="2">
    <source>
        <dbReference type="SAM" id="SignalP"/>
    </source>
</evidence>
<dbReference type="Pfam" id="PF00059">
    <property type="entry name" value="Lectin_C"/>
    <property type="match status" value="1"/>
</dbReference>
<keyword evidence="5" id="KW-1185">Reference proteome</keyword>
<dbReference type="Gene3D" id="3.10.100.10">
    <property type="entry name" value="Mannose-Binding Protein A, subunit A"/>
    <property type="match status" value="1"/>
</dbReference>
<protein>
    <recommendedName>
        <fullName evidence="3">C-type lectin domain-containing protein</fullName>
    </recommendedName>
</protein>
<dbReference type="InterPro" id="IPR016187">
    <property type="entry name" value="CTDL_fold"/>
</dbReference>
<feature type="signal peptide" evidence="2">
    <location>
        <begin position="1"/>
        <end position="23"/>
    </location>
</feature>
<dbReference type="AlphaFoldDB" id="A0A8S1CAU3"/>
<reference evidence="4 5" key="1">
    <citation type="submission" date="2020-04" db="EMBL/GenBank/DDBJ databases">
        <authorList>
            <person name="Alioto T."/>
            <person name="Alioto T."/>
            <person name="Gomez Garrido J."/>
        </authorList>
    </citation>
    <scope>NUCLEOTIDE SEQUENCE [LARGE SCALE GENOMIC DNA]</scope>
</reference>
<dbReference type="InterPro" id="IPR050111">
    <property type="entry name" value="C-type_lectin/snaclec_domain"/>
</dbReference>
<feature type="chain" id="PRO_5035831709" description="C-type lectin domain-containing protein" evidence="2">
    <location>
        <begin position="24"/>
        <end position="158"/>
    </location>
</feature>
<dbReference type="InterPro" id="IPR001304">
    <property type="entry name" value="C-type_lectin-like"/>
</dbReference>
<dbReference type="Proteomes" id="UP000494165">
    <property type="component" value="Unassembled WGS sequence"/>
</dbReference>
<evidence type="ECO:0000313" key="4">
    <source>
        <dbReference type="EMBL" id="CAB3366506.1"/>
    </source>
</evidence>
<keyword evidence="1" id="KW-1015">Disulfide bond</keyword>
<name>A0A8S1CAU3_9INSE</name>
<evidence type="ECO:0000259" key="3">
    <source>
        <dbReference type="PROSITE" id="PS50041"/>
    </source>
</evidence>
<dbReference type="SMART" id="SM00034">
    <property type="entry name" value="CLECT"/>
    <property type="match status" value="1"/>
</dbReference>
<dbReference type="PROSITE" id="PS50041">
    <property type="entry name" value="C_TYPE_LECTIN_2"/>
    <property type="match status" value="1"/>
</dbReference>
<dbReference type="CDD" id="cd00037">
    <property type="entry name" value="CLECT"/>
    <property type="match status" value="1"/>
</dbReference>
<organism evidence="4 5">
    <name type="scientific">Cloeon dipterum</name>
    <dbReference type="NCBI Taxonomy" id="197152"/>
    <lineage>
        <taxon>Eukaryota</taxon>
        <taxon>Metazoa</taxon>
        <taxon>Ecdysozoa</taxon>
        <taxon>Arthropoda</taxon>
        <taxon>Hexapoda</taxon>
        <taxon>Insecta</taxon>
        <taxon>Pterygota</taxon>
        <taxon>Palaeoptera</taxon>
        <taxon>Ephemeroptera</taxon>
        <taxon>Pisciforma</taxon>
        <taxon>Baetidae</taxon>
        <taxon>Cloeon</taxon>
    </lineage>
</organism>
<dbReference type="InterPro" id="IPR018378">
    <property type="entry name" value="C-type_lectin_CS"/>
</dbReference>
<proteinExistence type="predicted"/>
<sequence>MSSNSAIIFVICFCIAVSNGTGAKKVSSRFTFGNSTYEISTNRAGWVQAKNDCRVKGMRLLSIESAEENNAVLENIVLMPGERFWTSGSDLGHEGAFYWEATGHSVGPFINWAPDQPDNAQSRSEHCIELWHEANHLWNDNKCDTQSLYICEGHPCEE</sequence>
<gene>
    <name evidence="4" type="ORF">CLODIP_2_CD00111</name>
</gene>
<evidence type="ECO:0000256" key="1">
    <source>
        <dbReference type="ARBA" id="ARBA00023157"/>
    </source>
</evidence>
<accession>A0A8S1CAU3</accession>
<keyword evidence="2" id="KW-0732">Signal</keyword>
<dbReference type="OrthoDB" id="6746664at2759"/>
<dbReference type="PANTHER" id="PTHR22803">
    <property type="entry name" value="MANNOSE, PHOSPHOLIPASE, LECTIN RECEPTOR RELATED"/>
    <property type="match status" value="1"/>
</dbReference>
<feature type="domain" description="C-type lectin" evidence="3">
    <location>
        <begin position="32"/>
        <end position="152"/>
    </location>
</feature>
<dbReference type="SUPFAM" id="SSF56436">
    <property type="entry name" value="C-type lectin-like"/>
    <property type="match status" value="1"/>
</dbReference>
<dbReference type="PROSITE" id="PS00615">
    <property type="entry name" value="C_TYPE_LECTIN_1"/>
    <property type="match status" value="1"/>
</dbReference>
<evidence type="ECO:0000313" key="5">
    <source>
        <dbReference type="Proteomes" id="UP000494165"/>
    </source>
</evidence>
<dbReference type="InterPro" id="IPR016186">
    <property type="entry name" value="C-type_lectin-like/link_sf"/>
</dbReference>
<comment type="caution">
    <text evidence="4">The sequence shown here is derived from an EMBL/GenBank/DDBJ whole genome shotgun (WGS) entry which is preliminary data.</text>
</comment>
<dbReference type="EMBL" id="CADEPI010000025">
    <property type="protein sequence ID" value="CAB3366506.1"/>
    <property type="molecule type" value="Genomic_DNA"/>
</dbReference>